<evidence type="ECO:0000256" key="1">
    <source>
        <dbReference type="ARBA" id="ARBA00022723"/>
    </source>
</evidence>
<evidence type="ECO:0000313" key="5">
    <source>
        <dbReference type="Proteomes" id="UP000628775"/>
    </source>
</evidence>
<dbReference type="SUPFAM" id="SSF55031">
    <property type="entry name" value="Bacterial exopeptidase dimerisation domain"/>
    <property type="match status" value="1"/>
</dbReference>
<dbReference type="SUPFAM" id="SSF53187">
    <property type="entry name" value="Zn-dependent exopeptidases"/>
    <property type="match status" value="1"/>
</dbReference>
<gene>
    <name evidence="4" type="primary">pepT</name>
    <name evidence="4" type="ORF">GCM10011391_38490</name>
</gene>
<sequence length="410" mass="44083">MEEQLRTDFVEQLEQLKRLKQVQLGLHFLEKDHEATVEEQITITEIPSPPFKEGKRAAYLKNRFSELGLKDVAIDEVGNVMGWRRGNGAGPTLVVSAHLDTVFPEGTDTVVTKKGNVLYAPGIGDDGRGLTALLTLIRALDQAGVKTVGDLLFVGTVGEEGLGNLRGVKALFKNNENIDGFISVEQGDETIYAAVGSLRYHVTYKGPGGHSFGTFGVPSATHALGRAIALIADVRPPSDPKTTFNVGTVEGGTSINAIAEQASLTLDLRSSSPEALQKLNEEILALIRRAARDENERWESDQLKVEMTQVGDRPTGIQGKDAPIVQVALASSHVLGHEPRLEGASSTDANVPISLGIPALTLGGGGVIRGMHTLEENFDPTGAYDQVQRIFLTMLALVGIEEEQEPLLKK</sequence>
<dbReference type="InterPro" id="IPR002933">
    <property type="entry name" value="Peptidase_M20"/>
</dbReference>
<accession>A0A8J2YNG9</accession>
<dbReference type="InterPro" id="IPR011650">
    <property type="entry name" value="Peptidase_M20_dimer"/>
</dbReference>
<dbReference type="EMBL" id="BMIR01000031">
    <property type="protein sequence ID" value="GGE55809.1"/>
    <property type="molecule type" value="Genomic_DNA"/>
</dbReference>
<dbReference type="PANTHER" id="PTHR43808">
    <property type="entry name" value="ACETYLORNITHINE DEACETYLASE"/>
    <property type="match status" value="1"/>
</dbReference>
<evidence type="ECO:0000259" key="3">
    <source>
        <dbReference type="Pfam" id="PF07687"/>
    </source>
</evidence>
<feature type="domain" description="Peptidase M20 dimerisation" evidence="3">
    <location>
        <begin position="193"/>
        <end position="292"/>
    </location>
</feature>
<dbReference type="AlphaFoldDB" id="A0A8J2YNG9"/>
<dbReference type="Pfam" id="PF01546">
    <property type="entry name" value="Peptidase_M20"/>
    <property type="match status" value="1"/>
</dbReference>
<keyword evidence="2" id="KW-0378">Hydrolase</keyword>
<dbReference type="RefSeq" id="WP_188698749.1">
    <property type="nucleotide sequence ID" value="NZ_BMIR01000031.1"/>
</dbReference>
<comment type="caution">
    <text evidence="4">The sequence shown here is derived from an EMBL/GenBank/DDBJ whole genome shotgun (WGS) entry which is preliminary data.</text>
</comment>
<reference evidence="4" key="2">
    <citation type="submission" date="2020-09" db="EMBL/GenBank/DDBJ databases">
        <authorList>
            <person name="Sun Q."/>
            <person name="Zhou Y."/>
        </authorList>
    </citation>
    <scope>NUCLEOTIDE SEQUENCE</scope>
    <source>
        <strain evidence="4">CGMCC 1.15371</strain>
    </source>
</reference>
<evidence type="ECO:0000313" key="4">
    <source>
        <dbReference type="EMBL" id="GGE55809.1"/>
    </source>
</evidence>
<dbReference type="PANTHER" id="PTHR43808:SF17">
    <property type="entry name" value="PEPTIDASE M20"/>
    <property type="match status" value="1"/>
</dbReference>
<organism evidence="4 5">
    <name type="scientific">Pullulanibacillus camelliae</name>
    <dbReference type="NCBI Taxonomy" id="1707096"/>
    <lineage>
        <taxon>Bacteria</taxon>
        <taxon>Bacillati</taxon>
        <taxon>Bacillota</taxon>
        <taxon>Bacilli</taxon>
        <taxon>Bacillales</taxon>
        <taxon>Sporolactobacillaceae</taxon>
        <taxon>Pullulanibacillus</taxon>
    </lineage>
</organism>
<keyword evidence="5" id="KW-1185">Reference proteome</keyword>
<dbReference type="GO" id="GO:0016787">
    <property type="term" value="F:hydrolase activity"/>
    <property type="evidence" value="ECO:0007669"/>
    <property type="project" value="UniProtKB-KW"/>
</dbReference>
<dbReference type="InterPro" id="IPR050072">
    <property type="entry name" value="Peptidase_M20A"/>
</dbReference>
<reference evidence="4" key="1">
    <citation type="journal article" date="2014" name="Int. J. Syst. Evol. Microbiol.">
        <title>Complete genome sequence of Corynebacterium casei LMG S-19264T (=DSM 44701T), isolated from a smear-ripened cheese.</title>
        <authorList>
            <consortium name="US DOE Joint Genome Institute (JGI-PGF)"/>
            <person name="Walter F."/>
            <person name="Albersmeier A."/>
            <person name="Kalinowski J."/>
            <person name="Ruckert C."/>
        </authorList>
    </citation>
    <scope>NUCLEOTIDE SEQUENCE</scope>
    <source>
        <strain evidence="4">CGMCC 1.15371</strain>
    </source>
</reference>
<dbReference type="Proteomes" id="UP000628775">
    <property type="component" value="Unassembled WGS sequence"/>
</dbReference>
<dbReference type="GO" id="GO:0046872">
    <property type="term" value="F:metal ion binding"/>
    <property type="evidence" value="ECO:0007669"/>
    <property type="project" value="UniProtKB-KW"/>
</dbReference>
<keyword evidence="1" id="KW-0479">Metal-binding</keyword>
<name>A0A8J2YNG9_9BACL</name>
<dbReference type="InterPro" id="IPR036264">
    <property type="entry name" value="Bact_exopeptidase_dim_dom"/>
</dbReference>
<protein>
    <submittedName>
        <fullName evidence="4">Peptidase M20</fullName>
    </submittedName>
</protein>
<dbReference type="Gene3D" id="3.30.70.360">
    <property type="match status" value="1"/>
</dbReference>
<dbReference type="Gene3D" id="3.40.630.10">
    <property type="entry name" value="Zn peptidases"/>
    <property type="match status" value="1"/>
</dbReference>
<proteinExistence type="predicted"/>
<evidence type="ECO:0000256" key="2">
    <source>
        <dbReference type="ARBA" id="ARBA00022801"/>
    </source>
</evidence>
<dbReference type="Pfam" id="PF07687">
    <property type="entry name" value="M20_dimer"/>
    <property type="match status" value="1"/>
</dbReference>